<gene>
    <name evidence="4" type="ORF">GCM10022215_00660</name>
</gene>
<dbReference type="Pfam" id="PF02720">
    <property type="entry name" value="DUF222"/>
    <property type="match status" value="1"/>
</dbReference>
<keyword evidence="4" id="KW-0540">Nuclease</keyword>
<reference evidence="5" key="1">
    <citation type="journal article" date="2019" name="Int. J. Syst. Evol. Microbiol.">
        <title>The Global Catalogue of Microorganisms (GCM) 10K type strain sequencing project: providing services to taxonomists for standard genome sequencing and annotation.</title>
        <authorList>
            <consortium name="The Broad Institute Genomics Platform"/>
            <consortium name="The Broad Institute Genome Sequencing Center for Infectious Disease"/>
            <person name="Wu L."/>
            <person name="Ma J."/>
        </authorList>
    </citation>
    <scope>NUCLEOTIDE SEQUENCE [LARGE SCALE GENOMIC DNA]</scope>
    <source>
        <strain evidence="5">JCM 16703</strain>
    </source>
</reference>
<evidence type="ECO:0000256" key="2">
    <source>
        <dbReference type="SAM" id="MobiDB-lite"/>
    </source>
</evidence>
<evidence type="ECO:0000256" key="1">
    <source>
        <dbReference type="ARBA" id="ARBA00023450"/>
    </source>
</evidence>
<feature type="region of interest" description="Disordered" evidence="2">
    <location>
        <begin position="423"/>
        <end position="443"/>
    </location>
</feature>
<dbReference type="InterPro" id="IPR003870">
    <property type="entry name" value="DUF222"/>
</dbReference>
<name>A0ABP7X8T7_9ACTN</name>
<dbReference type="CDD" id="cd00085">
    <property type="entry name" value="HNHc"/>
    <property type="match status" value="1"/>
</dbReference>
<dbReference type="Pfam" id="PF01844">
    <property type="entry name" value="HNH"/>
    <property type="match status" value="1"/>
</dbReference>
<evidence type="ECO:0000313" key="5">
    <source>
        <dbReference type="Proteomes" id="UP001501495"/>
    </source>
</evidence>
<dbReference type="Proteomes" id="UP001501495">
    <property type="component" value="Unassembled WGS sequence"/>
</dbReference>
<dbReference type="InterPro" id="IPR003615">
    <property type="entry name" value="HNH_nuc"/>
</dbReference>
<keyword evidence="4" id="KW-0378">Hydrolase</keyword>
<organism evidence="4 5">
    <name type="scientific">Nocardioides fonticola</name>
    <dbReference type="NCBI Taxonomy" id="450363"/>
    <lineage>
        <taxon>Bacteria</taxon>
        <taxon>Bacillati</taxon>
        <taxon>Actinomycetota</taxon>
        <taxon>Actinomycetes</taxon>
        <taxon>Propionibacteriales</taxon>
        <taxon>Nocardioidaceae</taxon>
        <taxon>Nocardioides</taxon>
    </lineage>
</organism>
<dbReference type="Gene3D" id="1.10.30.50">
    <property type="match status" value="1"/>
</dbReference>
<evidence type="ECO:0000313" key="4">
    <source>
        <dbReference type="EMBL" id="GAA4107636.1"/>
    </source>
</evidence>
<sequence>MASPTPHQELPELADPRDPRSLLVLARDARVVADDAERTVFIAAARWALAHPAVDEWDSACVPGTERELAIAGQGAPLVAEFCIDEFAAAIGLSTDAGHYYIGDALELAARLPRCWRRVEAGEVPVWRARKIAQATRLLSPEAVDLVDQRLASFAHSIGGRGIEQTVKAAEAEADPEVIKAKREAADDKRHVTIYSRHVDFHGRVDIEGALDLADALDLEDALAAIAAQLKDLGCEESLDARRAMALGELARRDHALTYEAAATTEPVRSKRTLQLYVHISHAPGQNPFGTAARVENTRAAIDLDTLRSWCTDPDTQIHVRPVLDLAEHRSSESYEIPTLLREQVILRDVTCVFPHCTRPARSADIDHIVPWDEGGGTSTDNLAALCRHHHRVKTHHGWTYTPVDPNDTSGPPGNGSSYLWTSPHGQHYLRTPAGTTQLTTTA</sequence>
<keyword evidence="5" id="KW-1185">Reference proteome</keyword>
<dbReference type="GO" id="GO:0004519">
    <property type="term" value="F:endonuclease activity"/>
    <property type="evidence" value="ECO:0007669"/>
    <property type="project" value="UniProtKB-KW"/>
</dbReference>
<dbReference type="SMART" id="SM00507">
    <property type="entry name" value="HNHc"/>
    <property type="match status" value="1"/>
</dbReference>
<accession>A0ABP7X8T7</accession>
<keyword evidence="4" id="KW-0255">Endonuclease</keyword>
<dbReference type="EMBL" id="BAAAZH010000001">
    <property type="protein sequence ID" value="GAA4107636.1"/>
    <property type="molecule type" value="Genomic_DNA"/>
</dbReference>
<feature type="compositionally biased region" description="Low complexity" evidence="2">
    <location>
        <begin position="432"/>
        <end position="443"/>
    </location>
</feature>
<comment type="caution">
    <text evidence="4">The sequence shown here is derived from an EMBL/GenBank/DDBJ whole genome shotgun (WGS) entry which is preliminary data.</text>
</comment>
<comment type="similarity">
    <text evidence="1">Belongs to the Rv1128c/1148c/1588c/1702c/1945/3466 family.</text>
</comment>
<dbReference type="InterPro" id="IPR002711">
    <property type="entry name" value="HNH"/>
</dbReference>
<proteinExistence type="inferred from homology"/>
<dbReference type="RefSeq" id="WP_344731181.1">
    <property type="nucleotide sequence ID" value="NZ_BAAAZH010000001.1"/>
</dbReference>
<feature type="domain" description="HNH nuclease" evidence="3">
    <location>
        <begin position="340"/>
        <end position="392"/>
    </location>
</feature>
<evidence type="ECO:0000259" key="3">
    <source>
        <dbReference type="SMART" id="SM00507"/>
    </source>
</evidence>
<protein>
    <submittedName>
        <fullName evidence="4">HNH endonuclease signature motif containing protein</fullName>
    </submittedName>
</protein>